<dbReference type="GO" id="GO:0005615">
    <property type="term" value="C:extracellular space"/>
    <property type="evidence" value="ECO:0007669"/>
    <property type="project" value="TreeGrafter"/>
</dbReference>
<name>A0A1S8WYZ9_OPIVI</name>
<keyword evidence="1" id="KW-1015">Disulfide bond</keyword>
<reference evidence="3 4" key="1">
    <citation type="submission" date="2015-03" db="EMBL/GenBank/DDBJ databases">
        <title>Draft genome of the nematode, Opisthorchis viverrini.</title>
        <authorList>
            <person name="Mitreva M."/>
        </authorList>
    </citation>
    <scope>NUCLEOTIDE SEQUENCE [LARGE SCALE GENOMIC DNA]</scope>
    <source>
        <strain evidence="3">Khon Kaen</strain>
    </source>
</reference>
<feature type="domain" description="BPTI/Kunitz inhibitor" evidence="2">
    <location>
        <begin position="1"/>
        <end position="47"/>
    </location>
</feature>
<dbReference type="PRINTS" id="PR00759">
    <property type="entry name" value="BASICPTASE"/>
</dbReference>
<evidence type="ECO:0000256" key="1">
    <source>
        <dbReference type="ARBA" id="ARBA00023157"/>
    </source>
</evidence>
<protein>
    <submittedName>
        <fullName evidence="3">Kunitz/Bovine pancreatic trypsin inhibitor domain protein</fullName>
    </submittedName>
</protein>
<dbReference type="GO" id="GO:0004867">
    <property type="term" value="F:serine-type endopeptidase inhibitor activity"/>
    <property type="evidence" value="ECO:0007669"/>
    <property type="project" value="InterPro"/>
</dbReference>
<dbReference type="EMBL" id="KV893148">
    <property type="protein sequence ID" value="OON19645.1"/>
    <property type="molecule type" value="Genomic_DNA"/>
</dbReference>
<evidence type="ECO:0000313" key="3">
    <source>
        <dbReference type="EMBL" id="OON19645.1"/>
    </source>
</evidence>
<evidence type="ECO:0000313" key="4">
    <source>
        <dbReference type="Proteomes" id="UP000243686"/>
    </source>
</evidence>
<dbReference type="InterPro" id="IPR020901">
    <property type="entry name" value="Prtase_inh_Kunz-CS"/>
</dbReference>
<dbReference type="SMART" id="SM00131">
    <property type="entry name" value="KU"/>
    <property type="match status" value="1"/>
</dbReference>
<dbReference type="InterPro" id="IPR002223">
    <property type="entry name" value="Kunitz_BPTI"/>
</dbReference>
<proteinExistence type="predicted"/>
<dbReference type="AlphaFoldDB" id="A0A1S8WYZ9"/>
<dbReference type="CDD" id="cd00109">
    <property type="entry name" value="Kunitz-type"/>
    <property type="match status" value="1"/>
</dbReference>
<evidence type="ECO:0000259" key="2">
    <source>
        <dbReference type="PROSITE" id="PS50279"/>
    </source>
</evidence>
<accession>A0A1S8WYZ9</accession>
<dbReference type="Proteomes" id="UP000243686">
    <property type="component" value="Unassembled WGS sequence"/>
</dbReference>
<dbReference type="PANTHER" id="PTHR10083">
    <property type="entry name" value="KUNITZ-TYPE PROTEASE INHIBITOR-RELATED"/>
    <property type="match status" value="1"/>
</dbReference>
<dbReference type="PROSITE" id="PS50279">
    <property type="entry name" value="BPTI_KUNITZ_2"/>
    <property type="match status" value="1"/>
</dbReference>
<gene>
    <name evidence="3" type="ORF">X801_04486</name>
</gene>
<organism evidence="3 4">
    <name type="scientific">Opisthorchis viverrini</name>
    <name type="common">Southeast Asian liver fluke</name>
    <dbReference type="NCBI Taxonomy" id="6198"/>
    <lineage>
        <taxon>Eukaryota</taxon>
        <taxon>Metazoa</taxon>
        <taxon>Spiralia</taxon>
        <taxon>Lophotrochozoa</taxon>
        <taxon>Platyhelminthes</taxon>
        <taxon>Trematoda</taxon>
        <taxon>Digenea</taxon>
        <taxon>Opisthorchiida</taxon>
        <taxon>Opisthorchiata</taxon>
        <taxon>Opisthorchiidae</taxon>
        <taxon>Opisthorchis</taxon>
    </lineage>
</organism>
<dbReference type="InterPro" id="IPR050098">
    <property type="entry name" value="TFPI/VKTCI-like"/>
</dbReference>
<dbReference type="PROSITE" id="PS00280">
    <property type="entry name" value="BPTI_KUNITZ_1"/>
    <property type="match status" value="1"/>
</dbReference>
<dbReference type="InterPro" id="IPR036880">
    <property type="entry name" value="Kunitz_BPTI_sf"/>
</dbReference>
<keyword evidence="4" id="KW-1185">Reference proteome</keyword>
<dbReference type="PANTHER" id="PTHR10083:SF374">
    <property type="entry name" value="BPTI_KUNITZ INHIBITOR DOMAIN-CONTAINING PROTEIN"/>
    <property type="match status" value="1"/>
</dbReference>
<sequence>MAVGDCEHKWPYHYFDKEKGECVDFEYSGCGGNDNKFRHVEDCRETCMS</sequence>
<dbReference type="Pfam" id="PF00014">
    <property type="entry name" value="Kunitz_BPTI"/>
    <property type="match status" value="1"/>
</dbReference>
<dbReference type="SUPFAM" id="SSF57362">
    <property type="entry name" value="BPTI-like"/>
    <property type="match status" value="1"/>
</dbReference>
<dbReference type="Gene3D" id="4.10.410.10">
    <property type="entry name" value="Pancreatic trypsin inhibitor Kunitz domain"/>
    <property type="match status" value="1"/>
</dbReference>